<accession>A0ACB7SP13</accession>
<gene>
    <name evidence="1" type="ORF">HPB50_001568</name>
</gene>
<protein>
    <submittedName>
        <fullName evidence="1">Uncharacterized protein</fullName>
    </submittedName>
</protein>
<sequence>MWIEVGVGTTAAGQPYVTSYKTEDEQEAELQASATSPSLYQFIASKANVTEEDLIGGEKAEIFASQMNCNNFSCSSGRLARFKACRNVSARVVCEEAAHADHKGAAERQNGLLPATLGNYAMGDIFNLDELALFYRFLPNRTLAFKGENCTRGKRAEEWLMLLAMECGKAYCIDMQGAMHLLAYLWQQVESTTLQNCFARAMFVVHVSTGKSEECADDCDSQLTEVLERQGSGEALHFESFHDLDSTVTTSPDLTDSKIVADVVPREVEDDENDDDDGDVEADSDPSPSLTEVADAVAVMRAFAKKKRRHGKNLKKKKKQVPRGSPLRFAFVFFPRFQHLPGPQLW</sequence>
<comment type="caution">
    <text evidence="1">The sequence shown here is derived from an EMBL/GenBank/DDBJ whole genome shotgun (WGS) entry which is preliminary data.</text>
</comment>
<organism evidence="1 2">
    <name type="scientific">Hyalomma asiaticum</name>
    <name type="common">Tick</name>
    <dbReference type="NCBI Taxonomy" id="266040"/>
    <lineage>
        <taxon>Eukaryota</taxon>
        <taxon>Metazoa</taxon>
        <taxon>Ecdysozoa</taxon>
        <taxon>Arthropoda</taxon>
        <taxon>Chelicerata</taxon>
        <taxon>Arachnida</taxon>
        <taxon>Acari</taxon>
        <taxon>Parasitiformes</taxon>
        <taxon>Ixodida</taxon>
        <taxon>Ixodoidea</taxon>
        <taxon>Ixodidae</taxon>
        <taxon>Hyalomminae</taxon>
        <taxon>Hyalomma</taxon>
    </lineage>
</organism>
<dbReference type="EMBL" id="CM023483">
    <property type="protein sequence ID" value="KAH6934867.1"/>
    <property type="molecule type" value="Genomic_DNA"/>
</dbReference>
<keyword evidence="2" id="KW-1185">Reference proteome</keyword>
<evidence type="ECO:0000313" key="2">
    <source>
        <dbReference type="Proteomes" id="UP000821845"/>
    </source>
</evidence>
<dbReference type="Proteomes" id="UP000821845">
    <property type="component" value="Chromosome 3"/>
</dbReference>
<name>A0ACB7SP13_HYAAI</name>
<proteinExistence type="predicted"/>
<evidence type="ECO:0000313" key="1">
    <source>
        <dbReference type="EMBL" id="KAH6934867.1"/>
    </source>
</evidence>
<reference evidence="1" key="1">
    <citation type="submission" date="2020-05" db="EMBL/GenBank/DDBJ databases">
        <title>Large-scale comparative analyses of tick genomes elucidate their genetic diversity and vector capacities.</title>
        <authorList>
            <person name="Jia N."/>
            <person name="Wang J."/>
            <person name="Shi W."/>
            <person name="Du L."/>
            <person name="Sun Y."/>
            <person name="Zhan W."/>
            <person name="Jiang J."/>
            <person name="Wang Q."/>
            <person name="Zhang B."/>
            <person name="Ji P."/>
            <person name="Sakyi L.B."/>
            <person name="Cui X."/>
            <person name="Yuan T."/>
            <person name="Jiang B."/>
            <person name="Yang W."/>
            <person name="Lam T.T.-Y."/>
            <person name="Chang Q."/>
            <person name="Ding S."/>
            <person name="Wang X."/>
            <person name="Zhu J."/>
            <person name="Ruan X."/>
            <person name="Zhao L."/>
            <person name="Wei J."/>
            <person name="Que T."/>
            <person name="Du C."/>
            <person name="Cheng J."/>
            <person name="Dai P."/>
            <person name="Han X."/>
            <person name="Huang E."/>
            <person name="Gao Y."/>
            <person name="Liu J."/>
            <person name="Shao H."/>
            <person name="Ye R."/>
            <person name="Li L."/>
            <person name="Wei W."/>
            <person name="Wang X."/>
            <person name="Wang C."/>
            <person name="Yang T."/>
            <person name="Huo Q."/>
            <person name="Li W."/>
            <person name="Guo W."/>
            <person name="Chen H."/>
            <person name="Zhou L."/>
            <person name="Ni X."/>
            <person name="Tian J."/>
            <person name="Zhou Y."/>
            <person name="Sheng Y."/>
            <person name="Liu T."/>
            <person name="Pan Y."/>
            <person name="Xia L."/>
            <person name="Li J."/>
            <person name="Zhao F."/>
            <person name="Cao W."/>
        </authorList>
    </citation>
    <scope>NUCLEOTIDE SEQUENCE</scope>
    <source>
        <strain evidence="1">Hyas-2018</strain>
    </source>
</reference>